<dbReference type="PANTHER" id="PTHR43065:SF10">
    <property type="entry name" value="PEROXIDE STRESS-ACTIVATED HISTIDINE KINASE MAK3"/>
    <property type="match status" value="1"/>
</dbReference>
<dbReference type="OrthoDB" id="9805967at2"/>
<dbReference type="PATRIC" id="fig|651182.5.peg.4319"/>
<keyword evidence="14" id="KW-1185">Reference proteome</keyword>
<dbReference type="SUPFAM" id="SSF47384">
    <property type="entry name" value="Homodimeric domain of signal transducing histidine kinase"/>
    <property type="match status" value="1"/>
</dbReference>
<dbReference type="SUPFAM" id="SSF55874">
    <property type="entry name" value="ATPase domain of HSP90 chaperone/DNA topoisomerase II/histidine kinase"/>
    <property type="match status" value="1"/>
</dbReference>
<dbReference type="InterPro" id="IPR036097">
    <property type="entry name" value="HisK_dim/P_sf"/>
</dbReference>
<feature type="domain" description="PAC" evidence="12">
    <location>
        <begin position="208"/>
        <end position="260"/>
    </location>
</feature>
<evidence type="ECO:0000256" key="6">
    <source>
        <dbReference type="ARBA" id="ARBA00022777"/>
    </source>
</evidence>
<feature type="domain" description="Histidine kinase" evidence="10">
    <location>
        <begin position="267"/>
        <end position="483"/>
    </location>
</feature>
<evidence type="ECO:0000259" key="12">
    <source>
        <dbReference type="PROSITE" id="PS50113"/>
    </source>
</evidence>
<accession>K0NP07</accession>
<proteinExistence type="predicted"/>
<dbReference type="InterPro" id="IPR036890">
    <property type="entry name" value="HATPase_C_sf"/>
</dbReference>
<keyword evidence="6 13" id="KW-0418">Kinase</keyword>
<dbReference type="SUPFAM" id="SSF52172">
    <property type="entry name" value="CheY-like"/>
    <property type="match status" value="1"/>
</dbReference>
<evidence type="ECO:0000256" key="5">
    <source>
        <dbReference type="ARBA" id="ARBA00022741"/>
    </source>
</evidence>
<feature type="modified residue" description="4-aspartylphosphate" evidence="9">
    <location>
        <position position="53"/>
    </location>
</feature>
<dbReference type="InterPro" id="IPR004358">
    <property type="entry name" value="Sig_transdc_His_kin-like_C"/>
</dbReference>
<dbReference type="PROSITE" id="PS50110">
    <property type="entry name" value="RESPONSE_REGULATORY"/>
    <property type="match status" value="1"/>
</dbReference>
<dbReference type="Pfam" id="PF02518">
    <property type="entry name" value="HATPase_c"/>
    <property type="match status" value="1"/>
</dbReference>
<evidence type="ECO:0000256" key="4">
    <source>
        <dbReference type="ARBA" id="ARBA00022679"/>
    </source>
</evidence>
<keyword evidence="8" id="KW-0902">Two-component regulatory system</keyword>
<keyword evidence="4 13" id="KW-0808">Transferase</keyword>
<dbReference type="Gene3D" id="3.30.450.20">
    <property type="entry name" value="PAS domain"/>
    <property type="match status" value="1"/>
</dbReference>
<keyword evidence="5" id="KW-0547">Nucleotide-binding</keyword>
<gene>
    <name evidence="13" type="ordered locus">TOL2_C36770</name>
</gene>
<dbReference type="GO" id="GO:0005524">
    <property type="term" value="F:ATP binding"/>
    <property type="evidence" value="ECO:0007669"/>
    <property type="project" value="UniProtKB-KW"/>
</dbReference>
<evidence type="ECO:0000259" key="11">
    <source>
        <dbReference type="PROSITE" id="PS50110"/>
    </source>
</evidence>
<evidence type="ECO:0000256" key="9">
    <source>
        <dbReference type="PROSITE-ProRule" id="PRU00169"/>
    </source>
</evidence>
<dbReference type="InterPro" id="IPR013656">
    <property type="entry name" value="PAS_4"/>
</dbReference>
<dbReference type="SMART" id="SM00387">
    <property type="entry name" value="HATPase_c"/>
    <property type="match status" value="1"/>
</dbReference>
<dbReference type="AlphaFoldDB" id="K0NP07"/>
<keyword evidence="3 9" id="KW-0597">Phosphoprotein</keyword>
<dbReference type="PROSITE" id="PS50109">
    <property type="entry name" value="HIS_KIN"/>
    <property type="match status" value="1"/>
</dbReference>
<dbReference type="Gene3D" id="3.40.50.2300">
    <property type="match status" value="1"/>
</dbReference>
<dbReference type="PROSITE" id="PS50113">
    <property type="entry name" value="PAC"/>
    <property type="match status" value="1"/>
</dbReference>
<dbReference type="STRING" id="651182.TOL2_C36770"/>
<dbReference type="InterPro" id="IPR035965">
    <property type="entry name" value="PAS-like_dom_sf"/>
</dbReference>
<dbReference type="PANTHER" id="PTHR43065">
    <property type="entry name" value="SENSOR HISTIDINE KINASE"/>
    <property type="match status" value="1"/>
</dbReference>
<dbReference type="InterPro" id="IPR000700">
    <property type="entry name" value="PAS-assoc_C"/>
</dbReference>
<dbReference type="EC" id="2.7.13.3" evidence="2"/>
<dbReference type="RefSeq" id="WP_014959018.1">
    <property type="nucleotide sequence ID" value="NC_018645.1"/>
</dbReference>
<dbReference type="Pfam" id="PF08448">
    <property type="entry name" value="PAS_4"/>
    <property type="match status" value="1"/>
</dbReference>
<dbReference type="InterPro" id="IPR001789">
    <property type="entry name" value="Sig_transdc_resp-reg_receiver"/>
</dbReference>
<dbReference type="GO" id="GO:0000155">
    <property type="term" value="F:phosphorelay sensor kinase activity"/>
    <property type="evidence" value="ECO:0007669"/>
    <property type="project" value="InterPro"/>
</dbReference>
<dbReference type="InterPro" id="IPR011006">
    <property type="entry name" value="CheY-like_superfamily"/>
</dbReference>
<dbReference type="Gene3D" id="3.30.565.10">
    <property type="entry name" value="Histidine kinase-like ATPase, C-terminal domain"/>
    <property type="match status" value="1"/>
</dbReference>
<evidence type="ECO:0000256" key="7">
    <source>
        <dbReference type="ARBA" id="ARBA00022840"/>
    </source>
</evidence>
<dbReference type="InterPro" id="IPR005467">
    <property type="entry name" value="His_kinase_dom"/>
</dbReference>
<dbReference type="SUPFAM" id="SSF55785">
    <property type="entry name" value="PYP-like sensor domain (PAS domain)"/>
    <property type="match status" value="1"/>
</dbReference>
<evidence type="ECO:0000256" key="2">
    <source>
        <dbReference type="ARBA" id="ARBA00012438"/>
    </source>
</evidence>
<dbReference type="HOGENOM" id="CLU_000445_114_72_7"/>
<dbReference type="EMBL" id="FO203503">
    <property type="protein sequence ID" value="CCK81833.1"/>
    <property type="molecule type" value="Genomic_DNA"/>
</dbReference>
<organism evidence="13 14">
    <name type="scientific">Desulfobacula toluolica (strain DSM 7467 / Tol2)</name>
    <dbReference type="NCBI Taxonomy" id="651182"/>
    <lineage>
        <taxon>Bacteria</taxon>
        <taxon>Pseudomonadati</taxon>
        <taxon>Thermodesulfobacteriota</taxon>
        <taxon>Desulfobacteria</taxon>
        <taxon>Desulfobacterales</taxon>
        <taxon>Desulfobacteraceae</taxon>
        <taxon>Desulfobacula</taxon>
    </lineage>
</organism>
<dbReference type="Proteomes" id="UP000007347">
    <property type="component" value="Chromosome"/>
</dbReference>
<reference evidence="13 14" key="1">
    <citation type="journal article" date="2013" name="Environ. Microbiol.">
        <title>Complete genome, catabolic sub-proteomes and key-metabolites of Desulfobacula toluolica Tol2, a marine, aromatic compound-degrading, sulfate-reducing bacterium.</title>
        <authorList>
            <person name="Wohlbrand L."/>
            <person name="Jacob J.H."/>
            <person name="Kube M."/>
            <person name="Mussmann M."/>
            <person name="Jarling R."/>
            <person name="Beck A."/>
            <person name="Amann R."/>
            <person name="Wilkes H."/>
            <person name="Reinhardt R."/>
            <person name="Rabus R."/>
        </authorList>
    </citation>
    <scope>NUCLEOTIDE SEQUENCE [LARGE SCALE GENOMIC DNA]</scope>
    <source>
        <strain evidence="14">DSM 7467 / Tol2</strain>
    </source>
</reference>
<evidence type="ECO:0000256" key="3">
    <source>
        <dbReference type="ARBA" id="ARBA00022553"/>
    </source>
</evidence>
<keyword evidence="7" id="KW-0067">ATP-binding</keyword>
<dbReference type="PRINTS" id="PR00344">
    <property type="entry name" value="BCTRLSENSOR"/>
</dbReference>
<name>K0NP07_DESTT</name>
<dbReference type="InterPro" id="IPR003594">
    <property type="entry name" value="HATPase_dom"/>
</dbReference>
<dbReference type="KEGG" id="dto:TOL2_C36770"/>
<evidence type="ECO:0000313" key="14">
    <source>
        <dbReference type="Proteomes" id="UP000007347"/>
    </source>
</evidence>
<comment type="catalytic activity">
    <reaction evidence="1">
        <text>ATP + protein L-histidine = ADP + protein N-phospho-L-histidine.</text>
        <dbReference type="EC" id="2.7.13.3"/>
    </reaction>
</comment>
<evidence type="ECO:0000259" key="10">
    <source>
        <dbReference type="PROSITE" id="PS50109"/>
    </source>
</evidence>
<evidence type="ECO:0000256" key="8">
    <source>
        <dbReference type="ARBA" id="ARBA00023012"/>
    </source>
</evidence>
<evidence type="ECO:0000313" key="13">
    <source>
        <dbReference type="EMBL" id="CCK81833.1"/>
    </source>
</evidence>
<protein>
    <recommendedName>
        <fullName evidence="2">histidine kinase</fullName>
        <ecNumber evidence="2">2.7.13.3</ecNumber>
    </recommendedName>
</protein>
<evidence type="ECO:0000256" key="1">
    <source>
        <dbReference type="ARBA" id="ARBA00000085"/>
    </source>
</evidence>
<dbReference type="CDD" id="cd00075">
    <property type="entry name" value="HATPase"/>
    <property type="match status" value="1"/>
</dbReference>
<sequence length="497" mass="55825">MAKQILIIDRDAGHAGALKIYTERLQYEVTIATSFEQVGIKLDNNIFDIILADPFSFDKLVPCLESIKKTQPIVQILIFAAKDKLDDAMDIFGAKATNYLDLPVNSKALDLALITACKNISTDKKIIRYSERLGDLRHAQELLNQLFDEVPCYISVQDRNLRITAANNRFKHHFGSQVGGFCYELYKHRTSQCPDCPVVETFQDGKCHHTEEIVTSKFGKQYNVLTQTAPIRNEQGEITQVMEMSTNITQIRQLQNHLISLGLMLGSMSHGVKGMLTALDGGLYQLETGLVQKDDDRISKAFGLIQQMSDKIKKMVLEILYYAKSRELQYEDMDVALLAGNVINTIRPLAENYAVKLDVCIPESLGKIEVDAAWMEAALVNFLENAVDACVFDRDKKEHCIQFHVGKTSDEFIVFTISDNGIGMDTETKNKMFTLFFTSKGSQGTGLGLFIANRVIKYHGGTVEVESEQGRGTKFIILLPLQKPDNAKIVEFPRTTR</sequence>
<feature type="domain" description="Response regulatory" evidence="11">
    <location>
        <begin position="4"/>
        <end position="117"/>
    </location>
</feature>